<dbReference type="PANTHER" id="PTHR38591">
    <property type="entry name" value="HYDROLASE"/>
    <property type="match status" value="1"/>
</dbReference>
<dbReference type="OrthoDB" id="9770826at2"/>
<evidence type="ECO:0000313" key="3">
    <source>
        <dbReference type="Proteomes" id="UP000278085"/>
    </source>
</evidence>
<accession>A0A430HEC2</accession>
<dbReference type="InterPro" id="IPR010791">
    <property type="entry name" value="AttH_dom"/>
</dbReference>
<protein>
    <submittedName>
        <fullName evidence="2">Carotenoid 1,2-hydratase</fullName>
    </submittedName>
</protein>
<dbReference type="Gene3D" id="2.40.370.10">
    <property type="entry name" value="AttH-like domain"/>
    <property type="match status" value="2"/>
</dbReference>
<dbReference type="InterPro" id="IPR023374">
    <property type="entry name" value="AttH-like_dom_sf"/>
</dbReference>
<reference evidence="2 3" key="1">
    <citation type="submission" date="2018-12" db="EMBL/GenBank/DDBJ databases">
        <authorList>
            <person name="Yang E."/>
        </authorList>
    </citation>
    <scope>NUCLEOTIDE SEQUENCE [LARGE SCALE GENOMIC DNA]</scope>
    <source>
        <strain evidence="2 3">SOD</strain>
    </source>
</reference>
<dbReference type="EMBL" id="RXLQ01000020">
    <property type="protein sequence ID" value="RSZ55873.1"/>
    <property type="molecule type" value="Genomic_DNA"/>
</dbReference>
<dbReference type="Proteomes" id="UP000278085">
    <property type="component" value="Unassembled WGS sequence"/>
</dbReference>
<gene>
    <name evidence="2" type="ORF">EJB06_27060</name>
</gene>
<dbReference type="SUPFAM" id="SSF159245">
    <property type="entry name" value="AttH-like"/>
    <property type="match status" value="1"/>
</dbReference>
<evidence type="ECO:0000313" key="2">
    <source>
        <dbReference type="EMBL" id="RSZ55873.1"/>
    </source>
</evidence>
<dbReference type="Pfam" id="PF07143">
    <property type="entry name" value="CrtC"/>
    <property type="match status" value="1"/>
</dbReference>
<evidence type="ECO:0000259" key="1">
    <source>
        <dbReference type="Pfam" id="PF07143"/>
    </source>
</evidence>
<comment type="caution">
    <text evidence="2">The sequence shown here is derived from an EMBL/GenBank/DDBJ whole genome shotgun (WGS) entry which is preliminary data.</text>
</comment>
<proteinExistence type="predicted"/>
<organism evidence="2 3">
    <name type="scientific">Massilia atriviolacea</name>
    <dbReference type="NCBI Taxonomy" id="2495579"/>
    <lineage>
        <taxon>Bacteria</taxon>
        <taxon>Pseudomonadati</taxon>
        <taxon>Pseudomonadota</taxon>
        <taxon>Betaproteobacteria</taxon>
        <taxon>Burkholderiales</taxon>
        <taxon>Oxalobacteraceae</taxon>
        <taxon>Telluria group</taxon>
        <taxon>Massilia</taxon>
    </lineage>
</organism>
<feature type="domain" description="AttH" evidence="1">
    <location>
        <begin position="85"/>
        <end position="257"/>
    </location>
</feature>
<dbReference type="Pfam" id="PF17186">
    <property type="entry name" value="Lipocalin_9"/>
    <property type="match status" value="1"/>
</dbReference>
<dbReference type="AlphaFoldDB" id="A0A430HEC2"/>
<keyword evidence="3" id="KW-1185">Reference proteome</keyword>
<name>A0A430HEC2_9BURK</name>
<sequence>MGAGRRRGHRAADRVRAHGAGVGALCPVGRTHSSSQGGLVRRFIFALLIAAAQIGHAAPPAFGVVAPGRALSFPADYGAHPDYLTEWWYVTGWLKTADGKPLGFQVTFFRRATGHDRANPSAFAPRQLVIGHAAVSDPTLGKLAHDQRTVREGFGLAHARTGNTDLKLDDWTMLRGADGTYRVSIASPHLTLDLSLAPTQPVLPQGQGGFSRKSASGQYASYYYSEPQLKVRGSAAAGKGAVQAVEGSAWLDHEWSTEALPPDTQGWNWVGANLDDGSALMAFQIRSKQGGKLWAHATVRDAAGKVTQYAPGDVVFTPQVHWTSPRTHAVYPVATTITTGATQWRIDPLQPDQELDSRRSTGAVYWEGAVTVKRDGKPAGKGYLEMTGYDRAMKL</sequence>
<dbReference type="PANTHER" id="PTHR38591:SF1">
    <property type="entry name" value="BLL1000 PROTEIN"/>
    <property type="match status" value="1"/>
</dbReference>